<sequence length="629" mass="71136">NIRSYSASQQETLPADTDLATGKNDRVGNGMGAQGTFVNVIPVTSSETLHATSSVKSCHGNLNKKHPKRRRSSASYTLYLPASRPLFPNYADGRSRSKHNKKKYKLLILWPLPIITRYIILLSILISMLNWTGFISLKCSAPSFVIHRLEIENLLLSPFLFSLQMSNVLLAASNLLTLGLFEESLTSMLGGTKKFLGTTTSLMLGVCVLRQAIGFIFSRSTGWSIPSLFFSDSLHECNQGIAPFLFSLLVLQSLSIDDKYILYYGDKRHTKITLRKITLQLFMCMLNYTQKNILWWSVTGLLTGLIGTIAIHTTQTRETPNYDNAFDRLLPMYKISNYGKSTGGVLKRTWSGFKKSSIILLVTFAILLFCNFCYTRPHFVQPAALNEIEIGKKDRYLLSFLVMTAPRPGDPDYLIRTIDSYLNNFESDPSMDSFYTRTQMIIYTHFSNHTVFDQAKKKYSTDLKAQRYLKWVQEDGYELNQRLHVSKAMKLVAENFKTTYVALVEDDFPLCEDKWAELLTVVYEANVKSPDHCGVFVGTGGSGLIMKRKQALISSDLLLQEILTPPDIILQNCLLGTGKGCEECSQTLVTSKTLLMYHLGYNTSTSPDRIYQKNEFQCGWRHPFNGDPR</sequence>
<evidence type="ECO:0000313" key="4">
    <source>
        <dbReference type="Proteomes" id="UP000789572"/>
    </source>
</evidence>
<evidence type="ECO:0000256" key="1">
    <source>
        <dbReference type="SAM" id="MobiDB-lite"/>
    </source>
</evidence>
<dbReference type="OrthoDB" id="3339358at2759"/>
<accession>A0A9N9DNT7</accession>
<evidence type="ECO:0000313" key="3">
    <source>
        <dbReference type="EMBL" id="CAG8646869.1"/>
    </source>
</evidence>
<comment type="caution">
    <text evidence="3">The sequence shown here is derived from an EMBL/GenBank/DDBJ whole genome shotgun (WGS) entry which is preliminary data.</text>
</comment>
<reference evidence="3" key="1">
    <citation type="submission" date="2021-06" db="EMBL/GenBank/DDBJ databases">
        <authorList>
            <person name="Kallberg Y."/>
            <person name="Tangrot J."/>
            <person name="Rosling A."/>
        </authorList>
    </citation>
    <scope>NUCLEOTIDE SEQUENCE</scope>
    <source>
        <strain evidence="3">IA702</strain>
    </source>
</reference>
<feature type="transmembrane region" description="Helical" evidence="2">
    <location>
        <begin position="356"/>
        <end position="374"/>
    </location>
</feature>
<feature type="transmembrane region" description="Helical" evidence="2">
    <location>
        <begin position="293"/>
        <end position="312"/>
    </location>
</feature>
<gene>
    <name evidence="3" type="ORF">POCULU_LOCUS9729</name>
</gene>
<dbReference type="Proteomes" id="UP000789572">
    <property type="component" value="Unassembled WGS sequence"/>
</dbReference>
<feature type="non-terminal residue" evidence="3">
    <location>
        <position position="629"/>
    </location>
</feature>
<evidence type="ECO:0000256" key="2">
    <source>
        <dbReference type="SAM" id="Phobius"/>
    </source>
</evidence>
<keyword evidence="2" id="KW-0812">Transmembrane</keyword>
<name>A0A9N9DNT7_9GLOM</name>
<organism evidence="3 4">
    <name type="scientific">Paraglomus occultum</name>
    <dbReference type="NCBI Taxonomy" id="144539"/>
    <lineage>
        <taxon>Eukaryota</taxon>
        <taxon>Fungi</taxon>
        <taxon>Fungi incertae sedis</taxon>
        <taxon>Mucoromycota</taxon>
        <taxon>Glomeromycotina</taxon>
        <taxon>Glomeromycetes</taxon>
        <taxon>Paraglomerales</taxon>
        <taxon>Paraglomeraceae</taxon>
        <taxon>Paraglomus</taxon>
    </lineage>
</organism>
<feature type="region of interest" description="Disordered" evidence="1">
    <location>
        <begin position="1"/>
        <end position="22"/>
    </location>
</feature>
<dbReference type="EMBL" id="CAJVPJ010003965">
    <property type="protein sequence ID" value="CAG8646869.1"/>
    <property type="molecule type" value="Genomic_DNA"/>
</dbReference>
<feature type="non-terminal residue" evidence="3">
    <location>
        <position position="1"/>
    </location>
</feature>
<feature type="transmembrane region" description="Helical" evidence="2">
    <location>
        <begin position="106"/>
        <end position="128"/>
    </location>
</feature>
<feature type="compositionally biased region" description="Polar residues" evidence="1">
    <location>
        <begin position="1"/>
        <end position="12"/>
    </location>
</feature>
<protein>
    <submittedName>
        <fullName evidence="3">991_t:CDS:1</fullName>
    </submittedName>
</protein>
<keyword evidence="2" id="KW-1133">Transmembrane helix</keyword>
<keyword evidence="4" id="KW-1185">Reference proteome</keyword>
<proteinExistence type="predicted"/>
<feature type="transmembrane region" description="Helical" evidence="2">
    <location>
        <begin position="202"/>
        <end position="221"/>
    </location>
</feature>
<keyword evidence="2" id="KW-0472">Membrane</keyword>
<dbReference type="AlphaFoldDB" id="A0A9N9DNT7"/>